<proteinExistence type="predicted"/>
<evidence type="ECO:0000313" key="2">
    <source>
        <dbReference type="EMBL" id="KZV36564.1"/>
    </source>
</evidence>
<evidence type="ECO:0000256" key="1">
    <source>
        <dbReference type="SAM" id="MobiDB-lite"/>
    </source>
</evidence>
<evidence type="ECO:0000313" key="3">
    <source>
        <dbReference type="Proteomes" id="UP000250235"/>
    </source>
</evidence>
<sequence length="249" mass="27820">MLVKAALERPISGQLNKKGKDGIGYNRPENSKSSGLKNRLDKEKEKAGSKSFVQNQQRRGSKKVKSEWRKLQPRRDLNGQNTKLKLNRSHHIPAHNLMDFHTGKTVKTIAPSSAVPAETESAMENVNEEQRVETTVDNVDEIIAQIISETKYMETDEREIDMVTQSSRTDVIMEETSVVFPTLNFQLFIIEADRMIETGSDTKDEMENPEPLRSGKADNLSGATQSVKSPSTEIADIAPTVDGKTSDVY</sequence>
<feature type="region of interest" description="Disordered" evidence="1">
    <location>
        <begin position="200"/>
        <end position="249"/>
    </location>
</feature>
<feature type="compositionally biased region" description="Polar residues" evidence="1">
    <location>
        <begin position="221"/>
        <end position="232"/>
    </location>
</feature>
<organism evidence="2 3">
    <name type="scientific">Dorcoceras hygrometricum</name>
    <dbReference type="NCBI Taxonomy" id="472368"/>
    <lineage>
        <taxon>Eukaryota</taxon>
        <taxon>Viridiplantae</taxon>
        <taxon>Streptophyta</taxon>
        <taxon>Embryophyta</taxon>
        <taxon>Tracheophyta</taxon>
        <taxon>Spermatophyta</taxon>
        <taxon>Magnoliopsida</taxon>
        <taxon>eudicotyledons</taxon>
        <taxon>Gunneridae</taxon>
        <taxon>Pentapetalae</taxon>
        <taxon>asterids</taxon>
        <taxon>lamiids</taxon>
        <taxon>Lamiales</taxon>
        <taxon>Gesneriaceae</taxon>
        <taxon>Didymocarpoideae</taxon>
        <taxon>Trichosporeae</taxon>
        <taxon>Loxocarpinae</taxon>
        <taxon>Dorcoceras</taxon>
    </lineage>
</organism>
<accession>A0A2Z7BQC1</accession>
<keyword evidence="3" id="KW-1185">Reference proteome</keyword>
<dbReference type="AlphaFoldDB" id="A0A2Z7BQC1"/>
<gene>
    <name evidence="2" type="ORF">F511_23593</name>
</gene>
<name>A0A2Z7BQC1_9LAMI</name>
<protein>
    <submittedName>
        <fullName evidence="2">Uncharacterized protein</fullName>
    </submittedName>
</protein>
<feature type="compositionally biased region" description="Basic and acidic residues" evidence="1">
    <location>
        <begin position="64"/>
        <end position="77"/>
    </location>
</feature>
<dbReference type="Proteomes" id="UP000250235">
    <property type="component" value="Unassembled WGS sequence"/>
</dbReference>
<feature type="region of interest" description="Disordered" evidence="1">
    <location>
        <begin position="1"/>
        <end position="80"/>
    </location>
</feature>
<reference evidence="2 3" key="1">
    <citation type="journal article" date="2015" name="Proc. Natl. Acad. Sci. U.S.A.">
        <title>The resurrection genome of Boea hygrometrica: A blueprint for survival of dehydration.</title>
        <authorList>
            <person name="Xiao L."/>
            <person name="Yang G."/>
            <person name="Zhang L."/>
            <person name="Yang X."/>
            <person name="Zhao S."/>
            <person name="Ji Z."/>
            <person name="Zhou Q."/>
            <person name="Hu M."/>
            <person name="Wang Y."/>
            <person name="Chen M."/>
            <person name="Xu Y."/>
            <person name="Jin H."/>
            <person name="Xiao X."/>
            <person name="Hu G."/>
            <person name="Bao F."/>
            <person name="Hu Y."/>
            <person name="Wan P."/>
            <person name="Li L."/>
            <person name="Deng X."/>
            <person name="Kuang T."/>
            <person name="Xiang C."/>
            <person name="Zhu J.K."/>
            <person name="Oliver M.J."/>
            <person name="He Y."/>
        </authorList>
    </citation>
    <scope>NUCLEOTIDE SEQUENCE [LARGE SCALE GENOMIC DNA]</scope>
    <source>
        <strain evidence="3">cv. XS01</strain>
    </source>
</reference>
<dbReference type="EMBL" id="KV003555">
    <property type="protein sequence ID" value="KZV36564.1"/>
    <property type="molecule type" value="Genomic_DNA"/>
</dbReference>
<feature type="compositionally biased region" description="Basic and acidic residues" evidence="1">
    <location>
        <begin position="38"/>
        <end position="48"/>
    </location>
</feature>